<dbReference type="PANTHER" id="PTHR12429">
    <property type="entry name" value="NEURALIZED"/>
    <property type="match status" value="1"/>
</dbReference>
<dbReference type="Pfam" id="PF07177">
    <property type="entry name" value="Neuralized"/>
    <property type="match status" value="1"/>
</dbReference>
<proteinExistence type="predicted"/>
<dbReference type="PROSITE" id="PS51065">
    <property type="entry name" value="NHR"/>
    <property type="match status" value="1"/>
</dbReference>
<feature type="domain" description="NHR" evidence="1">
    <location>
        <begin position="1"/>
        <end position="64"/>
    </location>
</feature>
<dbReference type="STRING" id="407821.A0A087TCA4"/>
<dbReference type="EMBL" id="KK114564">
    <property type="protein sequence ID" value="KFM62743.1"/>
    <property type="molecule type" value="Genomic_DNA"/>
</dbReference>
<gene>
    <name evidence="2" type="ORF">X975_26572</name>
</gene>
<evidence type="ECO:0000259" key="1">
    <source>
        <dbReference type="PROSITE" id="PS51065"/>
    </source>
</evidence>
<evidence type="ECO:0000313" key="2">
    <source>
        <dbReference type="EMBL" id="KFM62743.1"/>
    </source>
</evidence>
<evidence type="ECO:0000313" key="3">
    <source>
        <dbReference type="Proteomes" id="UP000054359"/>
    </source>
</evidence>
<dbReference type="InterPro" id="IPR037962">
    <property type="entry name" value="Neuralized"/>
</dbReference>
<dbReference type="AlphaFoldDB" id="A0A087TCA4"/>
<dbReference type="InterPro" id="IPR006573">
    <property type="entry name" value="NHR_dom"/>
</dbReference>
<name>A0A087TCA4_STEMI</name>
<dbReference type="PANTHER" id="PTHR12429:SF6">
    <property type="entry name" value="PROTEIN NEURALIZED"/>
    <property type="match status" value="1"/>
</dbReference>
<dbReference type="GO" id="GO:0061630">
    <property type="term" value="F:ubiquitin protein ligase activity"/>
    <property type="evidence" value="ECO:0007669"/>
    <property type="project" value="TreeGrafter"/>
</dbReference>
<dbReference type="InterPro" id="IPR043136">
    <property type="entry name" value="B30.2/SPRY_sf"/>
</dbReference>
<dbReference type="Gene3D" id="2.60.120.920">
    <property type="match status" value="1"/>
</dbReference>
<dbReference type="Proteomes" id="UP000054359">
    <property type="component" value="Unassembled WGS sequence"/>
</dbReference>
<protein>
    <submittedName>
        <fullName evidence="2">Protein neuralized</fullName>
    </submittedName>
</protein>
<dbReference type="OrthoDB" id="6078042at2759"/>
<sequence length="64" mass="6862">MKFHNIHGCNVTIDDGGSRASRTSSFCDGITFSHKPVAINSRISLLLGANEDWTGALRLGVTSQ</sequence>
<organism evidence="2 3">
    <name type="scientific">Stegodyphus mimosarum</name>
    <name type="common">African social velvet spider</name>
    <dbReference type="NCBI Taxonomy" id="407821"/>
    <lineage>
        <taxon>Eukaryota</taxon>
        <taxon>Metazoa</taxon>
        <taxon>Ecdysozoa</taxon>
        <taxon>Arthropoda</taxon>
        <taxon>Chelicerata</taxon>
        <taxon>Arachnida</taxon>
        <taxon>Araneae</taxon>
        <taxon>Araneomorphae</taxon>
        <taxon>Entelegynae</taxon>
        <taxon>Eresoidea</taxon>
        <taxon>Eresidae</taxon>
        <taxon>Stegodyphus</taxon>
    </lineage>
</organism>
<keyword evidence="3" id="KW-1185">Reference proteome</keyword>
<feature type="non-terminal residue" evidence="2">
    <location>
        <position position="64"/>
    </location>
</feature>
<reference evidence="2 3" key="1">
    <citation type="submission" date="2013-11" db="EMBL/GenBank/DDBJ databases">
        <title>Genome sequencing of Stegodyphus mimosarum.</title>
        <authorList>
            <person name="Bechsgaard J."/>
        </authorList>
    </citation>
    <scope>NUCLEOTIDE SEQUENCE [LARGE SCALE GENOMIC DNA]</scope>
</reference>
<accession>A0A087TCA4</accession>